<name>A0A0B3VYC6_9FIRM</name>
<dbReference type="Proteomes" id="UP000031189">
    <property type="component" value="Unassembled WGS sequence"/>
</dbReference>
<keyword evidence="2" id="KW-1185">Reference proteome</keyword>
<accession>A0A0B3VYC6</accession>
<dbReference type="AlphaFoldDB" id="A0A0B3VYC6"/>
<comment type="caution">
    <text evidence="1">The sequence shown here is derived from an EMBL/GenBank/DDBJ whole genome shotgun (WGS) entry which is preliminary data.</text>
</comment>
<organism evidence="1 2">
    <name type="scientific">Terrisporobacter othiniensis</name>
    <dbReference type="NCBI Taxonomy" id="1577792"/>
    <lineage>
        <taxon>Bacteria</taxon>
        <taxon>Bacillati</taxon>
        <taxon>Bacillota</taxon>
        <taxon>Clostridia</taxon>
        <taxon>Peptostreptococcales</taxon>
        <taxon>Peptostreptococcaceae</taxon>
        <taxon>Terrisporobacter</taxon>
    </lineage>
</organism>
<dbReference type="Gene3D" id="3.30.70.270">
    <property type="match status" value="1"/>
</dbReference>
<evidence type="ECO:0000313" key="2">
    <source>
        <dbReference type="Proteomes" id="UP000031189"/>
    </source>
</evidence>
<reference evidence="1 2" key="1">
    <citation type="submission" date="2014-12" db="EMBL/GenBank/DDBJ databases">
        <title>Draft genome sequence of Terrisporobacter sp. 08-306576, isolated from the blood culture of a bacteremia patient.</title>
        <authorList>
            <person name="Lund L.C."/>
            <person name="Sydenham T.V."/>
            <person name="Hogh S.V."/>
            <person name="Skov M.N."/>
            <person name="Kemp M."/>
            <person name="Justesen U.S."/>
        </authorList>
    </citation>
    <scope>NUCLEOTIDE SEQUENCE [LARGE SCALE GENOMIC DNA]</scope>
    <source>
        <strain evidence="1 2">08-306576</strain>
    </source>
</reference>
<dbReference type="OrthoDB" id="4986073at2"/>
<evidence type="ECO:0000313" key="1">
    <source>
        <dbReference type="EMBL" id="KHS57808.1"/>
    </source>
</evidence>
<proteinExistence type="predicted"/>
<protein>
    <submittedName>
        <fullName evidence="1">Transcriptional regulator</fullName>
    </submittedName>
</protein>
<dbReference type="STRING" id="1577792.QX51_06525"/>
<sequence>MIIGIIGPLFSSTKIKDCLKEIDPHMEIKIYIREKVEDTLEVIADCENECDAILFTGCAVSEYVKEHYDIKKPYDFVSRGGTSIVKALWEIKLDNANFDKISIDVIENEVLEDIIKDFSIEPTNLYSNPFSEQRNENQAIQWHKDLYNQGKTDVMITGFSDVYSELKKEGYPVYRLEPTIPLIKVAYKQLKSKYALNKAQYSQIAVEILSFSDNKNDIEYYYSNMIKKSDMDKFIINYVRSIQGSLFPFGRNEYIVFANKGAIYDKENYNKLLELSKDIKNIGFYLNIGLGIGTTSYQAETNARKALIKSIDSKSSHIYMVDENDTMIGPLGKEKELNYSLKVSDEKLIQISEATGLSCESIVKIMALNETRKSNIYDSKELADLLDLSERSARRILQKIISCDLGRVIAKETSHGKGRPKNLTEILF</sequence>
<dbReference type="EMBL" id="JWHR01000064">
    <property type="protein sequence ID" value="KHS57808.1"/>
    <property type="molecule type" value="Genomic_DNA"/>
</dbReference>
<dbReference type="InterPro" id="IPR043128">
    <property type="entry name" value="Rev_trsase/Diguanyl_cyclase"/>
</dbReference>
<dbReference type="RefSeq" id="WP_039679090.1">
    <property type="nucleotide sequence ID" value="NZ_JWHR01000064.1"/>
</dbReference>
<gene>
    <name evidence="1" type="ORF">QX51_06525</name>
</gene>